<feature type="domain" description="HTH tetR-type" evidence="2">
    <location>
        <begin position="26"/>
        <end position="70"/>
    </location>
</feature>
<keyword evidence="1" id="KW-0238">DNA-binding</keyword>
<evidence type="ECO:0000259" key="2">
    <source>
        <dbReference type="Pfam" id="PF00440"/>
    </source>
</evidence>
<dbReference type="Gene3D" id="1.10.357.10">
    <property type="entry name" value="Tetracycline Repressor, domain 2"/>
    <property type="match status" value="1"/>
</dbReference>
<evidence type="ECO:0000313" key="3">
    <source>
        <dbReference type="EMBL" id="PHY94831.1"/>
    </source>
</evidence>
<proteinExistence type="predicted"/>
<dbReference type="InterPro" id="IPR009057">
    <property type="entry name" value="Homeodomain-like_sf"/>
</dbReference>
<reference evidence="3 4" key="1">
    <citation type="submission" date="2017-10" db="EMBL/GenBank/DDBJ databases">
        <title>Genomic analysis of the genus Acetobacter.</title>
        <authorList>
            <person name="Kim K.H."/>
            <person name="Chun B.H."/>
            <person name="Son A.R."/>
            <person name="Jeon C.O."/>
        </authorList>
    </citation>
    <scope>NUCLEOTIDE SEQUENCE [LARGE SCALE GENOMIC DNA]</scope>
    <source>
        <strain evidence="3 4">LHT 2458</strain>
    </source>
</reference>
<dbReference type="OrthoDB" id="7584337at2"/>
<accession>A0A2G4RE12</accession>
<evidence type="ECO:0000313" key="4">
    <source>
        <dbReference type="Proteomes" id="UP000228751"/>
    </source>
</evidence>
<comment type="caution">
    <text evidence="3">The sequence shown here is derived from an EMBL/GenBank/DDBJ whole genome shotgun (WGS) entry which is preliminary data.</text>
</comment>
<evidence type="ECO:0000256" key="1">
    <source>
        <dbReference type="ARBA" id="ARBA00023125"/>
    </source>
</evidence>
<protein>
    <recommendedName>
        <fullName evidence="2">HTH tetR-type domain-containing protein</fullName>
    </recommendedName>
</protein>
<dbReference type="GO" id="GO:0003677">
    <property type="term" value="F:DNA binding"/>
    <property type="evidence" value="ECO:0007669"/>
    <property type="project" value="UniProtKB-KW"/>
</dbReference>
<dbReference type="SUPFAM" id="SSF46689">
    <property type="entry name" value="Homeodomain-like"/>
    <property type="match status" value="1"/>
</dbReference>
<dbReference type="EMBL" id="PEBQ01000063">
    <property type="protein sequence ID" value="PHY94831.1"/>
    <property type="molecule type" value="Genomic_DNA"/>
</dbReference>
<dbReference type="RefSeq" id="WP_099540713.1">
    <property type="nucleotide sequence ID" value="NZ_PEBQ01000063.1"/>
</dbReference>
<dbReference type="AlphaFoldDB" id="A0A2G4RE12"/>
<gene>
    <name evidence="3" type="ORF">CSR02_04455</name>
</gene>
<dbReference type="Proteomes" id="UP000228751">
    <property type="component" value="Unassembled WGS sequence"/>
</dbReference>
<sequence length="96" mass="10642">MTETIREFKNTSRSENQLSEGLDTFILKTASRLFGAQGYAATCVEQIAAVALHGEQSIYCRYLSKENVFKIIIPELGKSFFMAAAPPAFDSARTKD</sequence>
<organism evidence="3 4">
    <name type="scientific">Acetobacter pomorum</name>
    <dbReference type="NCBI Taxonomy" id="65959"/>
    <lineage>
        <taxon>Bacteria</taxon>
        <taxon>Pseudomonadati</taxon>
        <taxon>Pseudomonadota</taxon>
        <taxon>Alphaproteobacteria</taxon>
        <taxon>Acetobacterales</taxon>
        <taxon>Acetobacteraceae</taxon>
        <taxon>Acetobacter</taxon>
    </lineage>
</organism>
<dbReference type="Pfam" id="PF00440">
    <property type="entry name" value="TetR_N"/>
    <property type="match status" value="1"/>
</dbReference>
<dbReference type="InterPro" id="IPR001647">
    <property type="entry name" value="HTH_TetR"/>
</dbReference>
<keyword evidence="4" id="KW-1185">Reference proteome</keyword>
<name>A0A2G4RE12_9PROT</name>